<dbReference type="CDD" id="cd08308">
    <property type="entry name" value="Death_Tube"/>
    <property type="match status" value="1"/>
</dbReference>
<organism evidence="13 14">
    <name type="scientific">Rhamnusium bicolor</name>
    <dbReference type="NCBI Taxonomy" id="1586634"/>
    <lineage>
        <taxon>Eukaryota</taxon>
        <taxon>Metazoa</taxon>
        <taxon>Ecdysozoa</taxon>
        <taxon>Arthropoda</taxon>
        <taxon>Hexapoda</taxon>
        <taxon>Insecta</taxon>
        <taxon>Pterygota</taxon>
        <taxon>Neoptera</taxon>
        <taxon>Endopterygota</taxon>
        <taxon>Coleoptera</taxon>
        <taxon>Polyphaga</taxon>
        <taxon>Cucujiformia</taxon>
        <taxon>Chrysomeloidea</taxon>
        <taxon>Cerambycidae</taxon>
        <taxon>Lepturinae</taxon>
        <taxon>Rhagiini</taxon>
        <taxon>Rhamnusium</taxon>
    </lineage>
</organism>
<evidence type="ECO:0000256" key="11">
    <source>
        <dbReference type="SAM" id="MobiDB-lite"/>
    </source>
</evidence>
<sequence length="646" mass="71986">MDPSLEIRKLSPRCVRELVQILETHELWKRLMSIIPKKLEKYNFVSDITLENQHKYHSEHFKLIENASEKSRRACTEILLDEWGTSGRVRPALGHLLYLLKKAKLFRAADYVAVNLLNQQKPERPSCGPEALISVHLPETRKEKDKNLEEIERLLDEIDYPSSAMLLYKREKTLETNNDRTTPDVKCSTDTNLTKISTNSQSLSETENRPEISQLLNNESESNLPNFDMMNGSITVSLVDNEQAISDTSESIGNPAFSQLLSSEVSPSNNSLLPLTEGVEDNTDSAYEPNIPNLSALNNSIQIDDIPNLSILNQDNYSSGENSANFVPDFDALKNSTREVVEASVESESTLGLLPNSSLLNPSKSLSVNISTHLLPISNNTSQNSSENSTKSRPCTSPLPNLSLNTQLPHFNYSELESATNNFNENHFNGPDENGRFLGSGAFGSVFLALGLLDKPVAVKKLILGDVEVVNIDDTVTKQFRNEVEVLSKYEHENLLSLLGYSCNGCTYCLMYEFIPGGALKERLQVTENKLQWKERLHISMGTARAVSYLHTAFSTPLIHRDIKSANILLDSRNNPKLCDFGLIKLQPSQHTNTATTVFGTSAYMAPEAFRGDISVKLDTFSFGVVLLELLTSLPPMDENREGSDL</sequence>
<comment type="catalytic activity">
    <reaction evidence="9">
        <text>L-seryl-[protein] + ATP = O-phospho-L-seryl-[protein] + ADP + H(+)</text>
        <dbReference type="Rhea" id="RHEA:17989"/>
        <dbReference type="Rhea" id="RHEA-COMP:9863"/>
        <dbReference type="Rhea" id="RHEA-COMP:11604"/>
        <dbReference type="ChEBI" id="CHEBI:15378"/>
        <dbReference type="ChEBI" id="CHEBI:29999"/>
        <dbReference type="ChEBI" id="CHEBI:30616"/>
        <dbReference type="ChEBI" id="CHEBI:83421"/>
        <dbReference type="ChEBI" id="CHEBI:456216"/>
        <dbReference type="EC" id="2.7.11.1"/>
    </reaction>
</comment>
<evidence type="ECO:0000256" key="8">
    <source>
        <dbReference type="ARBA" id="ARBA00047899"/>
    </source>
</evidence>
<evidence type="ECO:0000256" key="2">
    <source>
        <dbReference type="ARBA" id="ARBA00012513"/>
    </source>
</evidence>
<keyword evidence="7 10" id="KW-0067">ATP-binding</keyword>
<evidence type="ECO:0000313" key="14">
    <source>
        <dbReference type="Proteomes" id="UP001162156"/>
    </source>
</evidence>
<feature type="binding site" evidence="10">
    <location>
        <position position="461"/>
    </location>
    <ligand>
        <name>ATP</name>
        <dbReference type="ChEBI" id="CHEBI:30616"/>
    </ligand>
</feature>
<evidence type="ECO:0000256" key="1">
    <source>
        <dbReference type="ARBA" id="ARBA00008718"/>
    </source>
</evidence>
<dbReference type="Proteomes" id="UP001162156">
    <property type="component" value="Unassembled WGS sequence"/>
</dbReference>
<evidence type="ECO:0000256" key="3">
    <source>
        <dbReference type="ARBA" id="ARBA00022527"/>
    </source>
</evidence>
<dbReference type="SUPFAM" id="SSF47986">
    <property type="entry name" value="DEATH domain"/>
    <property type="match status" value="1"/>
</dbReference>
<proteinExistence type="inferred from homology"/>
<dbReference type="Gene3D" id="3.30.200.20">
    <property type="entry name" value="Phosphorylase Kinase, domain 1"/>
    <property type="match status" value="1"/>
</dbReference>
<dbReference type="InterPro" id="IPR000719">
    <property type="entry name" value="Prot_kinase_dom"/>
</dbReference>
<dbReference type="Gene3D" id="1.10.533.10">
    <property type="entry name" value="Death Domain, Fas"/>
    <property type="match status" value="1"/>
</dbReference>
<dbReference type="GO" id="GO:0005524">
    <property type="term" value="F:ATP binding"/>
    <property type="evidence" value="ECO:0007669"/>
    <property type="project" value="UniProtKB-UniRule"/>
</dbReference>
<dbReference type="SMART" id="SM00220">
    <property type="entry name" value="S_TKc"/>
    <property type="match status" value="1"/>
</dbReference>
<name>A0AAV8ZNV2_9CUCU</name>
<dbReference type="Pfam" id="PF14786">
    <property type="entry name" value="Death_2"/>
    <property type="match status" value="1"/>
</dbReference>
<evidence type="ECO:0000256" key="10">
    <source>
        <dbReference type="PROSITE-ProRule" id="PRU10141"/>
    </source>
</evidence>
<dbReference type="InterPro" id="IPR017441">
    <property type="entry name" value="Protein_kinase_ATP_BS"/>
</dbReference>
<dbReference type="EMBL" id="JANEYF010000911">
    <property type="protein sequence ID" value="KAJ8966963.1"/>
    <property type="molecule type" value="Genomic_DNA"/>
</dbReference>
<keyword evidence="4" id="KW-0808">Transferase</keyword>
<keyword evidence="6" id="KW-0418">Kinase</keyword>
<feature type="non-terminal residue" evidence="13">
    <location>
        <position position="646"/>
    </location>
</feature>
<dbReference type="SUPFAM" id="SSF56112">
    <property type="entry name" value="Protein kinase-like (PK-like)"/>
    <property type="match status" value="1"/>
</dbReference>
<comment type="similarity">
    <text evidence="1">Belongs to the protein kinase superfamily. TKL Ser/Thr protein kinase family. Pelle subfamily.</text>
</comment>
<feature type="compositionally biased region" description="Low complexity" evidence="11">
    <location>
        <begin position="378"/>
        <end position="392"/>
    </location>
</feature>
<dbReference type="Pfam" id="PF00069">
    <property type="entry name" value="Pkinase"/>
    <property type="match status" value="1"/>
</dbReference>
<dbReference type="InterPro" id="IPR029397">
    <property type="entry name" value="Tube_Death"/>
</dbReference>
<evidence type="ECO:0000256" key="5">
    <source>
        <dbReference type="ARBA" id="ARBA00022741"/>
    </source>
</evidence>
<evidence type="ECO:0000313" key="13">
    <source>
        <dbReference type="EMBL" id="KAJ8966963.1"/>
    </source>
</evidence>
<dbReference type="Gene3D" id="1.10.510.10">
    <property type="entry name" value="Transferase(Phosphotransferase) domain 1"/>
    <property type="match status" value="1"/>
</dbReference>
<dbReference type="EC" id="2.7.11.1" evidence="2"/>
<dbReference type="InterPro" id="IPR008271">
    <property type="entry name" value="Ser/Thr_kinase_AS"/>
</dbReference>
<dbReference type="PANTHER" id="PTHR47989">
    <property type="entry name" value="OS01G0750732 PROTEIN"/>
    <property type="match status" value="1"/>
</dbReference>
<comment type="caution">
    <text evidence="13">The sequence shown here is derived from an EMBL/GenBank/DDBJ whole genome shotgun (WGS) entry which is preliminary data.</text>
</comment>
<feature type="region of interest" description="Disordered" evidence="11">
    <location>
        <begin position="378"/>
        <end position="401"/>
    </location>
</feature>
<dbReference type="InterPro" id="IPR011009">
    <property type="entry name" value="Kinase-like_dom_sf"/>
</dbReference>
<evidence type="ECO:0000256" key="4">
    <source>
        <dbReference type="ARBA" id="ARBA00022679"/>
    </source>
</evidence>
<dbReference type="GO" id="GO:0004674">
    <property type="term" value="F:protein serine/threonine kinase activity"/>
    <property type="evidence" value="ECO:0007669"/>
    <property type="project" value="UniProtKB-KW"/>
</dbReference>
<keyword evidence="3" id="KW-0723">Serine/threonine-protein kinase</keyword>
<protein>
    <recommendedName>
        <fullName evidence="2">non-specific serine/threonine protein kinase</fullName>
        <ecNumber evidence="2">2.7.11.1</ecNumber>
    </recommendedName>
</protein>
<evidence type="ECO:0000256" key="7">
    <source>
        <dbReference type="ARBA" id="ARBA00022840"/>
    </source>
</evidence>
<gene>
    <name evidence="13" type="ORF">NQ314_003185</name>
</gene>
<evidence type="ECO:0000256" key="9">
    <source>
        <dbReference type="ARBA" id="ARBA00048679"/>
    </source>
</evidence>
<dbReference type="PANTHER" id="PTHR47989:SF47">
    <property type="entry name" value="SERINE_THREONINE-PROTEIN KINASE PBL28-RELATED"/>
    <property type="match status" value="1"/>
</dbReference>
<feature type="domain" description="Protein kinase" evidence="12">
    <location>
        <begin position="432"/>
        <end position="646"/>
    </location>
</feature>
<dbReference type="PROSITE" id="PS00107">
    <property type="entry name" value="PROTEIN_KINASE_ATP"/>
    <property type="match status" value="1"/>
</dbReference>
<accession>A0AAV8ZNV2</accession>
<evidence type="ECO:0000256" key="6">
    <source>
        <dbReference type="ARBA" id="ARBA00022777"/>
    </source>
</evidence>
<dbReference type="PROSITE" id="PS50011">
    <property type="entry name" value="PROTEIN_KINASE_DOM"/>
    <property type="match status" value="1"/>
</dbReference>
<dbReference type="AlphaFoldDB" id="A0AAV8ZNV2"/>
<evidence type="ECO:0000259" key="12">
    <source>
        <dbReference type="PROSITE" id="PS50011"/>
    </source>
</evidence>
<keyword evidence="5 10" id="KW-0547">Nucleotide-binding</keyword>
<dbReference type="InterPro" id="IPR011029">
    <property type="entry name" value="DEATH-like_dom_sf"/>
</dbReference>
<reference evidence="13" key="1">
    <citation type="journal article" date="2023" name="Insect Mol. Biol.">
        <title>Genome sequencing provides insights into the evolution of gene families encoding plant cell wall-degrading enzymes in longhorned beetles.</title>
        <authorList>
            <person name="Shin N.R."/>
            <person name="Okamura Y."/>
            <person name="Kirsch R."/>
            <person name="Pauchet Y."/>
        </authorList>
    </citation>
    <scope>NUCLEOTIDE SEQUENCE</scope>
    <source>
        <strain evidence="13">RBIC_L_NR</strain>
    </source>
</reference>
<keyword evidence="14" id="KW-1185">Reference proteome</keyword>
<dbReference type="PROSITE" id="PS00108">
    <property type="entry name" value="PROTEIN_KINASE_ST"/>
    <property type="match status" value="1"/>
</dbReference>
<comment type="catalytic activity">
    <reaction evidence="8">
        <text>L-threonyl-[protein] + ATP = O-phospho-L-threonyl-[protein] + ADP + H(+)</text>
        <dbReference type="Rhea" id="RHEA:46608"/>
        <dbReference type="Rhea" id="RHEA-COMP:11060"/>
        <dbReference type="Rhea" id="RHEA-COMP:11605"/>
        <dbReference type="ChEBI" id="CHEBI:15378"/>
        <dbReference type="ChEBI" id="CHEBI:30013"/>
        <dbReference type="ChEBI" id="CHEBI:30616"/>
        <dbReference type="ChEBI" id="CHEBI:61977"/>
        <dbReference type="ChEBI" id="CHEBI:456216"/>
        <dbReference type="EC" id="2.7.11.1"/>
    </reaction>
</comment>
<dbReference type="FunFam" id="1.10.510.10:FF:000754">
    <property type="entry name" value="Interleukin-1 receptor-associated kinase"/>
    <property type="match status" value="1"/>
</dbReference>